<reference evidence="2" key="1">
    <citation type="submission" date="2022-12" db="EMBL/GenBank/DDBJ databases">
        <title>Reference genome sequencing for broad-spectrum identification of bacterial and archaeal isolates by mass spectrometry.</title>
        <authorList>
            <person name="Sekiguchi Y."/>
            <person name="Tourlousse D.M."/>
        </authorList>
    </citation>
    <scope>NUCLEOTIDE SEQUENCE</scope>
    <source>
        <strain evidence="2">10succ1</strain>
    </source>
</reference>
<sequence>MNTKEIMDVALNLAGLEEAPADSGIQVEGENIKKVLIGVDMETPEILLGRELGVDLVISHHPNSDEARIDFHKVMDVQVDKMVEYGVPINKAQKALAKRKAEVALNTHVANYDRASSAARLLKIPFMNIHLPADIIGEKIVQKYLDDFTGDKPKATCQDIVDALREMDIYRNAVAGPIIRVGSESSYAGKVIVLFAGGTNGGTDVFKSYFEAGVGTIVCMHVPDGVRKAVAEQNIGNVIVAGHMASDSIGLNKIIEALEEKGLEVQKMAGIL</sequence>
<dbReference type="RefSeq" id="WP_281836257.1">
    <property type="nucleotide sequence ID" value="NZ_BSDY01000011.1"/>
</dbReference>
<keyword evidence="3" id="KW-1185">Reference proteome</keyword>
<evidence type="ECO:0000256" key="1">
    <source>
        <dbReference type="PIRSR" id="PIRSR602678-1"/>
    </source>
</evidence>
<keyword evidence="1" id="KW-0479">Metal-binding</keyword>
<protein>
    <recommendedName>
        <fullName evidence="4">GTP cyclohydrolase 1 type 2 homolog</fullName>
    </recommendedName>
</protein>
<organism evidence="2 3">
    <name type="scientific">Propionigenium maris DSM 9537</name>
    <dbReference type="NCBI Taxonomy" id="1123000"/>
    <lineage>
        <taxon>Bacteria</taxon>
        <taxon>Fusobacteriati</taxon>
        <taxon>Fusobacteriota</taxon>
        <taxon>Fusobacteriia</taxon>
        <taxon>Fusobacteriales</taxon>
        <taxon>Fusobacteriaceae</taxon>
        <taxon>Propionigenium</taxon>
    </lineage>
</organism>
<comment type="caution">
    <text evidence="2">The sequence shown here is derived from an EMBL/GenBank/DDBJ whole genome shotgun (WGS) entry which is preliminary data.</text>
</comment>
<dbReference type="Proteomes" id="UP001144471">
    <property type="component" value="Unassembled WGS sequence"/>
</dbReference>
<dbReference type="EMBL" id="BSDY01000011">
    <property type="protein sequence ID" value="GLI56873.1"/>
    <property type="molecule type" value="Genomic_DNA"/>
</dbReference>
<accession>A0A9W6GKM9</accession>
<evidence type="ECO:0000313" key="2">
    <source>
        <dbReference type="EMBL" id="GLI56873.1"/>
    </source>
</evidence>
<feature type="binding site" evidence="1">
    <location>
        <position position="243"/>
    </location>
    <ligand>
        <name>a divalent metal cation</name>
        <dbReference type="ChEBI" id="CHEBI:60240"/>
        <label>1</label>
    </ligand>
</feature>
<dbReference type="AlphaFoldDB" id="A0A9W6GKM9"/>
<feature type="binding site" evidence="1">
    <location>
        <position position="60"/>
    </location>
    <ligand>
        <name>a divalent metal cation</name>
        <dbReference type="ChEBI" id="CHEBI:60240"/>
        <label>1</label>
    </ligand>
</feature>
<dbReference type="InterPro" id="IPR036069">
    <property type="entry name" value="DUF34/NIF3_sf"/>
</dbReference>
<dbReference type="SUPFAM" id="SSF102705">
    <property type="entry name" value="NIF3 (NGG1p interacting factor 3)-like"/>
    <property type="match status" value="1"/>
</dbReference>
<evidence type="ECO:0000313" key="3">
    <source>
        <dbReference type="Proteomes" id="UP001144471"/>
    </source>
</evidence>
<name>A0A9W6GKM9_9FUSO</name>
<gene>
    <name evidence="2" type="ORF">PM10SUCC1_23870</name>
</gene>
<proteinExistence type="predicted"/>
<dbReference type="Gene3D" id="3.40.1390.30">
    <property type="entry name" value="NIF3 (NGG1p interacting factor 3)-like"/>
    <property type="match status" value="2"/>
</dbReference>
<evidence type="ECO:0008006" key="4">
    <source>
        <dbReference type="Google" id="ProtNLM"/>
    </source>
</evidence>
<feature type="binding site" evidence="1">
    <location>
        <position position="61"/>
    </location>
    <ligand>
        <name>a divalent metal cation</name>
        <dbReference type="ChEBI" id="CHEBI:60240"/>
        <label>1</label>
    </ligand>
</feature>